<feature type="transmembrane region" description="Helical" evidence="1">
    <location>
        <begin position="6"/>
        <end position="25"/>
    </location>
</feature>
<name>D5L2M5_9VIRU</name>
<dbReference type="EMBL" id="GU735331">
    <property type="protein sequence ID" value="ADE29284.1"/>
    <property type="molecule type" value="Genomic_DNA"/>
</dbReference>
<evidence type="ECO:0000256" key="1">
    <source>
        <dbReference type="SAM" id="Phobius"/>
    </source>
</evidence>
<accession>D5L2M5</accession>
<feature type="transmembrane region" description="Helical" evidence="1">
    <location>
        <begin position="219"/>
        <end position="236"/>
    </location>
</feature>
<proteinExistence type="predicted"/>
<sequence>MGDYSFFIKSASFLIILNAVILSFPEGVEFLTDGKLNTSNIQGTNISFQEPQLGVVDDREDVIDLRNPVSSNNVAVTDAGNVVLQNGTQKGSVTYDLSKFDKNSDGFRDVYFNADALTDLDLSTLKLQLDISTETGVKTFNNTFKSPDVVNNIASDKAVFYFGTQDAKIKSIENSVRITHGDDTGQLEQLARDVGAGGFSRSIENLVSLYTTPSSGNRVLGAIFTLYLLGFTLFLLKEVVPG</sequence>
<keyword evidence="1" id="KW-0472">Membrane</keyword>
<keyword evidence="1" id="KW-0812">Transmembrane</keyword>
<organism evidence="2">
    <name type="scientific">uncultured virus</name>
    <dbReference type="NCBI Taxonomy" id="340016"/>
    <lineage>
        <taxon>Viruses</taxon>
        <taxon>environmental samples</taxon>
    </lineage>
</organism>
<protein>
    <submittedName>
        <fullName evidence="2">Hypothetical membrane protein</fullName>
    </submittedName>
</protein>
<evidence type="ECO:0000313" key="2">
    <source>
        <dbReference type="EMBL" id="ADE29284.1"/>
    </source>
</evidence>
<keyword evidence="1" id="KW-1133">Transmembrane helix</keyword>
<reference evidence="2" key="1">
    <citation type="journal article" date="2010" name="Environ. Microbiol.">
        <title>The metavirome of a hypersaline environment.</title>
        <authorList>
            <person name="Santos F."/>
            <person name="Yarza P."/>
            <person name="Parro V."/>
            <person name="Briones C."/>
            <person name="Anton J."/>
        </authorList>
    </citation>
    <scope>NUCLEOTIDE SEQUENCE</scope>
</reference>